<dbReference type="AlphaFoldDB" id="A0A5C3R0Q3"/>
<dbReference type="InterPro" id="IPR020846">
    <property type="entry name" value="MFS_dom"/>
</dbReference>
<dbReference type="EMBL" id="ML178814">
    <property type="protein sequence ID" value="TFL07866.1"/>
    <property type="molecule type" value="Genomic_DNA"/>
</dbReference>
<feature type="region of interest" description="Disordered" evidence="7">
    <location>
        <begin position="1"/>
        <end position="74"/>
    </location>
</feature>
<dbReference type="OrthoDB" id="413079at2759"/>
<dbReference type="PANTHER" id="PTHR23514:SF3">
    <property type="entry name" value="BYPASS OF STOP CODON PROTEIN 6"/>
    <property type="match status" value="1"/>
</dbReference>
<dbReference type="InterPro" id="IPR051788">
    <property type="entry name" value="MFS_Transporter"/>
</dbReference>
<comment type="subcellular location">
    <subcellularLocation>
        <location evidence="1">Endomembrane system</location>
        <topology evidence="1">Multi-pass membrane protein</topology>
    </subcellularLocation>
</comment>
<feature type="transmembrane region" description="Helical" evidence="8">
    <location>
        <begin position="445"/>
        <end position="464"/>
    </location>
</feature>
<evidence type="ECO:0000256" key="7">
    <source>
        <dbReference type="SAM" id="MobiDB-lite"/>
    </source>
</evidence>
<keyword evidence="5 8" id="KW-1133">Transmembrane helix</keyword>
<feature type="transmembrane region" description="Helical" evidence="8">
    <location>
        <begin position="113"/>
        <end position="135"/>
    </location>
</feature>
<evidence type="ECO:0000256" key="2">
    <source>
        <dbReference type="ARBA" id="ARBA00008335"/>
    </source>
</evidence>
<sequence length="472" mass="50803">MSLTATQTETAPAFELTRLDTKGSSHHSGYHLPTLPKATVTTGPASSSNGEPYARSRTSIEEEAHQPAPPADGTKKEYMRREFVQLAALCWGTFLCGWNDGTLGPMIPKIREAYNVGFTMVSLIFVVACIGYCTGAVFNAYFTDRIAFGKVLVLACCLQVVAYAIMSSAPPFPLFVIAFAINGVALALHNAQSNGYVATLNDHTKMGILHAAYGLGAFSAPLVATQFSQMERWSFHFLASLGITLSVAVVDTLVFKFKSQDECLVYIGQEVGEKNTSSDKSNVRQFMGIKAVHLLAAFALVYVGTEVTIGGWTVTYIIEERGGGPSAGYISSGFFGGLSLGRVALLWVNKKIGERRVVYLYTFLAIGLEIVVWFAPSLIGGAVAVSFVGFLMGPYYPIAMNHAGKILPRWLLTASIGWISGIGQAGSALLPFITGAFASKFGIASLQPFLVAMMVLMVILWALVPSHVQRRD</sequence>
<evidence type="ECO:0000256" key="6">
    <source>
        <dbReference type="ARBA" id="ARBA00023136"/>
    </source>
</evidence>
<dbReference type="InterPro" id="IPR036259">
    <property type="entry name" value="MFS_trans_sf"/>
</dbReference>
<feature type="transmembrane region" description="Helical" evidence="8">
    <location>
        <begin position="381"/>
        <end position="398"/>
    </location>
</feature>
<comment type="similarity">
    <text evidence="2">Belongs to the major facilitator superfamily.</text>
</comment>
<accession>A0A5C3R0Q3</accession>
<protein>
    <submittedName>
        <fullName evidence="10">Major facilitator superfamily domain-containing protein</fullName>
    </submittedName>
</protein>
<feature type="transmembrane region" description="Helical" evidence="8">
    <location>
        <begin position="294"/>
        <end position="314"/>
    </location>
</feature>
<feature type="transmembrane region" description="Helical" evidence="8">
    <location>
        <begin position="208"/>
        <end position="227"/>
    </location>
</feature>
<dbReference type="Gene3D" id="1.20.1250.20">
    <property type="entry name" value="MFS general substrate transporter like domains"/>
    <property type="match status" value="2"/>
</dbReference>
<dbReference type="GO" id="GO:0022857">
    <property type="term" value="F:transmembrane transporter activity"/>
    <property type="evidence" value="ECO:0007669"/>
    <property type="project" value="InterPro"/>
</dbReference>
<dbReference type="STRING" id="1884261.A0A5C3R0Q3"/>
<proteinExistence type="inferred from homology"/>
<feature type="transmembrane region" description="Helical" evidence="8">
    <location>
        <begin position="172"/>
        <end position="188"/>
    </location>
</feature>
<evidence type="ECO:0000313" key="11">
    <source>
        <dbReference type="Proteomes" id="UP000305067"/>
    </source>
</evidence>
<dbReference type="InterPro" id="IPR011701">
    <property type="entry name" value="MFS"/>
</dbReference>
<feature type="transmembrane region" description="Helical" evidence="8">
    <location>
        <begin position="233"/>
        <end position="255"/>
    </location>
</feature>
<feature type="transmembrane region" description="Helical" evidence="8">
    <location>
        <begin position="357"/>
        <end position="375"/>
    </location>
</feature>
<feature type="compositionally biased region" description="Polar residues" evidence="7">
    <location>
        <begin position="39"/>
        <end position="50"/>
    </location>
</feature>
<keyword evidence="6 8" id="KW-0472">Membrane</keyword>
<dbReference type="Pfam" id="PF07690">
    <property type="entry name" value="MFS_1"/>
    <property type="match status" value="1"/>
</dbReference>
<dbReference type="GO" id="GO:0012505">
    <property type="term" value="C:endomembrane system"/>
    <property type="evidence" value="ECO:0007669"/>
    <property type="project" value="UniProtKB-SubCell"/>
</dbReference>
<keyword evidence="4 8" id="KW-0812">Transmembrane</keyword>
<evidence type="ECO:0000313" key="10">
    <source>
        <dbReference type="EMBL" id="TFL07866.1"/>
    </source>
</evidence>
<name>A0A5C3R0Q3_9AGAR</name>
<feature type="transmembrane region" description="Helical" evidence="8">
    <location>
        <begin position="147"/>
        <end position="166"/>
    </location>
</feature>
<organism evidence="10 11">
    <name type="scientific">Pterulicium gracile</name>
    <dbReference type="NCBI Taxonomy" id="1884261"/>
    <lineage>
        <taxon>Eukaryota</taxon>
        <taxon>Fungi</taxon>
        <taxon>Dikarya</taxon>
        <taxon>Basidiomycota</taxon>
        <taxon>Agaricomycotina</taxon>
        <taxon>Agaricomycetes</taxon>
        <taxon>Agaricomycetidae</taxon>
        <taxon>Agaricales</taxon>
        <taxon>Pleurotineae</taxon>
        <taxon>Pterulaceae</taxon>
        <taxon>Pterulicium</taxon>
    </lineage>
</organism>
<dbReference type="PROSITE" id="PS50850">
    <property type="entry name" value="MFS"/>
    <property type="match status" value="1"/>
</dbReference>
<feature type="transmembrane region" description="Helical" evidence="8">
    <location>
        <begin position="410"/>
        <end position="433"/>
    </location>
</feature>
<dbReference type="SUPFAM" id="SSF103473">
    <property type="entry name" value="MFS general substrate transporter"/>
    <property type="match status" value="1"/>
</dbReference>
<feature type="compositionally biased region" description="Polar residues" evidence="7">
    <location>
        <begin position="1"/>
        <end position="10"/>
    </location>
</feature>
<dbReference type="GO" id="GO:0016020">
    <property type="term" value="C:membrane"/>
    <property type="evidence" value="ECO:0007669"/>
    <property type="project" value="TreeGrafter"/>
</dbReference>
<reference evidence="10 11" key="1">
    <citation type="journal article" date="2019" name="Nat. Ecol. Evol.">
        <title>Megaphylogeny resolves global patterns of mushroom evolution.</title>
        <authorList>
            <person name="Varga T."/>
            <person name="Krizsan K."/>
            <person name="Foldi C."/>
            <person name="Dima B."/>
            <person name="Sanchez-Garcia M."/>
            <person name="Sanchez-Ramirez S."/>
            <person name="Szollosi G.J."/>
            <person name="Szarkandi J.G."/>
            <person name="Papp V."/>
            <person name="Albert L."/>
            <person name="Andreopoulos W."/>
            <person name="Angelini C."/>
            <person name="Antonin V."/>
            <person name="Barry K.W."/>
            <person name="Bougher N.L."/>
            <person name="Buchanan P."/>
            <person name="Buyck B."/>
            <person name="Bense V."/>
            <person name="Catcheside P."/>
            <person name="Chovatia M."/>
            <person name="Cooper J."/>
            <person name="Damon W."/>
            <person name="Desjardin D."/>
            <person name="Finy P."/>
            <person name="Geml J."/>
            <person name="Haridas S."/>
            <person name="Hughes K."/>
            <person name="Justo A."/>
            <person name="Karasinski D."/>
            <person name="Kautmanova I."/>
            <person name="Kiss B."/>
            <person name="Kocsube S."/>
            <person name="Kotiranta H."/>
            <person name="LaButti K.M."/>
            <person name="Lechner B.E."/>
            <person name="Liimatainen K."/>
            <person name="Lipzen A."/>
            <person name="Lukacs Z."/>
            <person name="Mihaltcheva S."/>
            <person name="Morgado L.N."/>
            <person name="Niskanen T."/>
            <person name="Noordeloos M.E."/>
            <person name="Ohm R.A."/>
            <person name="Ortiz-Santana B."/>
            <person name="Ovrebo C."/>
            <person name="Racz N."/>
            <person name="Riley R."/>
            <person name="Savchenko A."/>
            <person name="Shiryaev A."/>
            <person name="Soop K."/>
            <person name="Spirin V."/>
            <person name="Szebenyi C."/>
            <person name="Tomsovsky M."/>
            <person name="Tulloss R.E."/>
            <person name="Uehling J."/>
            <person name="Grigoriev I.V."/>
            <person name="Vagvolgyi C."/>
            <person name="Papp T."/>
            <person name="Martin F.M."/>
            <person name="Miettinen O."/>
            <person name="Hibbett D.S."/>
            <person name="Nagy L.G."/>
        </authorList>
    </citation>
    <scope>NUCLEOTIDE SEQUENCE [LARGE SCALE GENOMIC DNA]</scope>
    <source>
        <strain evidence="10 11">CBS 309.79</strain>
    </source>
</reference>
<gene>
    <name evidence="10" type="ORF">BDV98DRAFT_539940</name>
</gene>
<dbReference type="PANTHER" id="PTHR23514">
    <property type="entry name" value="BYPASS OF STOP CODON PROTEIN 6"/>
    <property type="match status" value="1"/>
</dbReference>
<evidence type="ECO:0000256" key="1">
    <source>
        <dbReference type="ARBA" id="ARBA00004127"/>
    </source>
</evidence>
<evidence type="ECO:0000256" key="4">
    <source>
        <dbReference type="ARBA" id="ARBA00022692"/>
    </source>
</evidence>
<evidence type="ECO:0000256" key="3">
    <source>
        <dbReference type="ARBA" id="ARBA00022448"/>
    </source>
</evidence>
<evidence type="ECO:0000256" key="8">
    <source>
        <dbReference type="SAM" id="Phobius"/>
    </source>
</evidence>
<dbReference type="Proteomes" id="UP000305067">
    <property type="component" value="Unassembled WGS sequence"/>
</dbReference>
<feature type="domain" description="Major facilitator superfamily (MFS) profile" evidence="9">
    <location>
        <begin position="85"/>
        <end position="469"/>
    </location>
</feature>
<feature type="transmembrane region" description="Helical" evidence="8">
    <location>
        <begin position="83"/>
        <end position="101"/>
    </location>
</feature>
<keyword evidence="3" id="KW-0813">Transport</keyword>
<evidence type="ECO:0000259" key="9">
    <source>
        <dbReference type="PROSITE" id="PS50850"/>
    </source>
</evidence>
<dbReference type="FunFam" id="1.20.1250.20:FF:000286">
    <property type="entry name" value="MFS efflux transporter"/>
    <property type="match status" value="1"/>
</dbReference>
<evidence type="ECO:0000256" key="5">
    <source>
        <dbReference type="ARBA" id="ARBA00022989"/>
    </source>
</evidence>
<keyword evidence="11" id="KW-1185">Reference proteome</keyword>
<feature type="transmembrane region" description="Helical" evidence="8">
    <location>
        <begin position="326"/>
        <end position="345"/>
    </location>
</feature>